<evidence type="ECO:0000313" key="2">
    <source>
        <dbReference type="Proteomes" id="UP000028045"/>
    </source>
</evidence>
<accession>A0A084AHS1</accession>
<dbReference type="EMBL" id="KL648722">
    <property type="protein sequence ID" value="KEY64850.1"/>
    <property type="molecule type" value="Genomic_DNA"/>
</dbReference>
<dbReference type="Proteomes" id="UP000028045">
    <property type="component" value="Unassembled WGS sequence"/>
</dbReference>
<proteinExistence type="predicted"/>
<reference evidence="1 2" key="1">
    <citation type="journal article" date="2014" name="BMC Genomics">
        <title>Comparative genome sequencing reveals chemotype-specific gene clusters in the toxigenic black mold Stachybotrys.</title>
        <authorList>
            <person name="Semeiks J."/>
            <person name="Borek D."/>
            <person name="Otwinowski Z."/>
            <person name="Grishin N.V."/>
        </authorList>
    </citation>
    <scope>NUCLEOTIDE SEQUENCE [LARGE SCALE GENOMIC DNA]</scope>
    <source>
        <strain evidence="2">CBS 109288 / IBT 7711</strain>
    </source>
</reference>
<gene>
    <name evidence="1" type="ORF">S7711_10083</name>
</gene>
<evidence type="ECO:0000313" key="1">
    <source>
        <dbReference type="EMBL" id="KEY64850.1"/>
    </source>
</evidence>
<evidence type="ECO:0008006" key="3">
    <source>
        <dbReference type="Google" id="ProtNLM"/>
    </source>
</evidence>
<keyword evidence="2" id="KW-1185">Reference proteome</keyword>
<sequence>MVSLVHLPKELLVCIAKDTVLSSKDRISLLLVSKWLHALTLPLIYATVRLRWIRKPLVDGAISKLLRSLMANRELGLLIHQVSISCGDYFPPSPPYRRPKDVNHTTPIESLDMHHVNQLIDEANVPHSKLWACAVANGDQEAVISLFLCLLPRLKSFSLEEAFTGTPSILSMTLESGIGAQEDSFMTPLLQSVRDVNFSYSAVHVECMKQGCIRKALFFLYLPQLRSLHLQFKASAILPWPRKKPPTPQRLRRLSLSGLREAQAGPLLSILPALNDLTWCPAFDDKQRYLDLDAMSAALKMAIGPLTTLKLDVSSIGNGKYMVHPDHMGHTGPDPHTFLRGTLALESLSTVVFFTAALPLLLGMAPGSGLQIGPSLPRNIEHLVINESHLRGEDGLWDMYSAACALADFLESCHLFTPQLRRLSLGRFRWLCLEIADELVHLGRFCGIEVVFHEKKSWQGDFRPGYKLSESFEAWVWRAPSNTHLNLETPGP</sequence>
<protein>
    <recommendedName>
        <fullName evidence="3">F-box domain-containing protein</fullName>
    </recommendedName>
</protein>
<dbReference type="HOGENOM" id="CLU_554513_0_0_1"/>
<dbReference type="AlphaFoldDB" id="A0A084AHS1"/>
<organism evidence="1 2">
    <name type="scientific">Stachybotrys chartarum (strain CBS 109288 / IBT 7711)</name>
    <name type="common">Toxic black mold</name>
    <name type="synonym">Stilbospora chartarum</name>
    <dbReference type="NCBI Taxonomy" id="1280523"/>
    <lineage>
        <taxon>Eukaryota</taxon>
        <taxon>Fungi</taxon>
        <taxon>Dikarya</taxon>
        <taxon>Ascomycota</taxon>
        <taxon>Pezizomycotina</taxon>
        <taxon>Sordariomycetes</taxon>
        <taxon>Hypocreomycetidae</taxon>
        <taxon>Hypocreales</taxon>
        <taxon>Stachybotryaceae</taxon>
        <taxon>Stachybotrys</taxon>
    </lineage>
</organism>
<name>A0A084AHS1_STACB</name>